<dbReference type="FunFam" id="1.10.510.10:FF:000251">
    <property type="entry name" value="eukaryotic translation initiation factor 2-alpha kinase 3"/>
    <property type="match status" value="1"/>
</dbReference>
<dbReference type="OrthoDB" id="341578at2759"/>
<gene>
    <name evidence="24" type="primary">EIF2AK3</name>
    <name evidence="24" type="ORF">AWC38_SpisGene6029</name>
</gene>
<dbReference type="GO" id="GO:0006986">
    <property type="term" value="P:response to unfolded protein"/>
    <property type="evidence" value="ECO:0007669"/>
    <property type="project" value="UniProtKB-KW"/>
</dbReference>
<keyword evidence="10" id="KW-0256">Endoplasmic reticulum</keyword>
<evidence type="ECO:0000256" key="10">
    <source>
        <dbReference type="ARBA" id="ARBA00022824"/>
    </source>
</evidence>
<keyword evidence="8 20" id="KW-0547">Nucleotide-binding</keyword>
<evidence type="ECO:0000256" key="6">
    <source>
        <dbReference type="ARBA" id="ARBA00022692"/>
    </source>
</evidence>
<feature type="region of interest" description="Disordered" evidence="21">
    <location>
        <begin position="627"/>
        <end position="669"/>
    </location>
</feature>
<dbReference type="SMART" id="SM00564">
    <property type="entry name" value="PQQ"/>
    <property type="match status" value="2"/>
</dbReference>
<dbReference type="Gene3D" id="1.10.510.10">
    <property type="entry name" value="Transferase(Phosphotransferase) domain 1"/>
    <property type="match status" value="1"/>
</dbReference>
<keyword evidence="24" id="KW-0396">Initiation factor</keyword>
<feature type="region of interest" description="Disordered" evidence="21">
    <location>
        <begin position="736"/>
        <end position="765"/>
    </location>
</feature>
<evidence type="ECO:0000256" key="1">
    <source>
        <dbReference type="ARBA" id="ARBA00004115"/>
    </source>
</evidence>
<evidence type="ECO:0000256" key="7">
    <source>
        <dbReference type="ARBA" id="ARBA00022729"/>
    </source>
</evidence>
<dbReference type="InterPro" id="IPR018391">
    <property type="entry name" value="PQQ_b-propeller_rpt"/>
</dbReference>
<organism evidence="24 25">
    <name type="scientific">Stylophora pistillata</name>
    <name type="common">Smooth cauliflower coral</name>
    <dbReference type="NCBI Taxonomy" id="50429"/>
    <lineage>
        <taxon>Eukaryota</taxon>
        <taxon>Metazoa</taxon>
        <taxon>Cnidaria</taxon>
        <taxon>Anthozoa</taxon>
        <taxon>Hexacorallia</taxon>
        <taxon>Scleractinia</taxon>
        <taxon>Astrocoeniina</taxon>
        <taxon>Pocilloporidae</taxon>
        <taxon>Stylophora</taxon>
    </lineage>
</organism>
<keyword evidence="14" id="KW-0346">Stress response</keyword>
<dbReference type="Gene3D" id="2.130.10.10">
    <property type="entry name" value="YVTN repeat-like/Quinoprotein amine dehydrogenase"/>
    <property type="match status" value="1"/>
</dbReference>
<evidence type="ECO:0000256" key="2">
    <source>
        <dbReference type="ARBA" id="ARBA00012513"/>
    </source>
</evidence>
<keyword evidence="6" id="KW-0812">Transmembrane</keyword>
<accession>A0A2B4SL20</accession>
<keyword evidence="3" id="KW-0723">Serine/threonine-protein kinase</keyword>
<evidence type="ECO:0000256" key="20">
    <source>
        <dbReference type="PROSITE-ProRule" id="PRU10141"/>
    </source>
</evidence>
<dbReference type="Gene3D" id="3.30.200.20">
    <property type="entry name" value="Phosphorylase Kinase, domain 1"/>
    <property type="match status" value="1"/>
</dbReference>
<evidence type="ECO:0000256" key="3">
    <source>
        <dbReference type="ARBA" id="ARBA00022527"/>
    </source>
</evidence>
<feature type="signal peptide" evidence="22">
    <location>
        <begin position="1"/>
        <end position="19"/>
    </location>
</feature>
<keyword evidence="13" id="KW-1133">Transmembrane helix</keyword>
<dbReference type="PROSITE" id="PS00107">
    <property type="entry name" value="PROTEIN_KINASE_ATP"/>
    <property type="match status" value="1"/>
</dbReference>
<evidence type="ECO:0000256" key="5">
    <source>
        <dbReference type="ARBA" id="ARBA00022679"/>
    </source>
</evidence>
<dbReference type="InterPro" id="IPR011047">
    <property type="entry name" value="Quinoprotein_ADH-like_sf"/>
</dbReference>
<evidence type="ECO:0000256" key="12">
    <source>
        <dbReference type="ARBA" id="ARBA00022845"/>
    </source>
</evidence>
<dbReference type="GO" id="GO:0005524">
    <property type="term" value="F:ATP binding"/>
    <property type="evidence" value="ECO:0007669"/>
    <property type="project" value="UniProtKB-UniRule"/>
</dbReference>
<evidence type="ECO:0000256" key="15">
    <source>
        <dbReference type="ARBA" id="ARBA00023136"/>
    </source>
</evidence>
<evidence type="ECO:0000256" key="16">
    <source>
        <dbReference type="ARBA" id="ARBA00023180"/>
    </source>
</evidence>
<dbReference type="InterPro" id="IPR017441">
    <property type="entry name" value="Protein_kinase_ATP_BS"/>
</dbReference>
<keyword evidence="24" id="KW-0648">Protein biosynthesis</keyword>
<dbReference type="SUPFAM" id="SSF56112">
    <property type="entry name" value="Protein kinase-like (PK-like)"/>
    <property type="match status" value="1"/>
</dbReference>
<dbReference type="Pfam" id="PF00069">
    <property type="entry name" value="Pkinase"/>
    <property type="match status" value="2"/>
</dbReference>
<evidence type="ECO:0000313" key="24">
    <source>
        <dbReference type="EMBL" id="PFX29192.1"/>
    </source>
</evidence>
<dbReference type="FunFam" id="3.30.200.20:FF:000193">
    <property type="entry name" value="Eukaryotic translation initiation factor 2-alpha kinase 3"/>
    <property type="match status" value="1"/>
</dbReference>
<comment type="caution">
    <text evidence="24">The sequence shown here is derived from an EMBL/GenBank/DDBJ whole genome shotgun (WGS) entry which is preliminary data.</text>
</comment>
<keyword evidence="15" id="KW-0472">Membrane</keyword>
<protein>
    <recommendedName>
        <fullName evidence="2">non-specific serine/threonine protein kinase</fullName>
        <ecNumber evidence="2">2.7.11.1</ecNumber>
    </recommendedName>
    <alternativeName>
        <fullName evidence="19">PRKR-like endoplasmic reticulum kinase</fullName>
    </alternativeName>
</protein>
<evidence type="ECO:0000313" key="25">
    <source>
        <dbReference type="Proteomes" id="UP000225706"/>
    </source>
</evidence>
<evidence type="ECO:0000256" key="22">
    <source>
        <dbReference type="SAM" id="SignalP"/>
    </source>
</evidence>
<keyword evidence="17" id="KW-0834">Unfolded protein response</keyword>
<evidence type="ECO:0000256" key="11">
    <source>
        <dbReference type="ARBA" id="ARBA00022840"/>
    </source>
</evidence>
<evidence type="ECO:0000256" key="14">
    <source>
        <dbReference type="ARBA" id="ARBA00023016"/>
    </source>
</evidence>
<feature type="compositionally biased region" description="Polar residues" evidence="21">
    <location>
        <begin position="736"/>
        <end position="757"/>
    </location>
</feature>
<dbReference type="GO" id="GO:0034976">
    <property type="term" value="P:response to endoplasmic reticulum stress"/>
    <property type="evidence" value="ECO:0007669"/>
    <property type="project" value="UniProtKB-ARBA"/>
</dbReference>
<dbReference type="EC" id="2.7.11.1" evidence="2"/>
<evidence type="ECO:0000256" key="21">
    <source>
        <dbReference type="SAM" id="MobiDB-lite"/>
    </source>
</evidence>
<evidence type="ECO:0000256" key="18">
    <source>
        <dbReference type="ARBA" id="ARBA00037982"/>
    </source>
</evidence>
<dbReference type="GO" id="GO:0004694">
    <property type="term" value="F:eukaryotic translation initiation factor 2alpha kinase activity"/>
    <property type="evidence" value="ECO:0007669"/>
    <property type="project" value="TreeGrafter"/>
</dbReference>
<feature type="domain" description="Protein kinase" evidence="23">
    <location>
        <begin position="518"/>
        <end position="993"/>
    </location>
</feature>
<keyword evidence="7 22" id="KW-0732">Signal</keyword>
<dbReference type="SMART" id="SM00220">
    <property type="entry name" value="S_TKc"/>
    <property type="match status" value="1"/>
</dbReference>
<comment type="similarity">
    <text evidence="18">Belongs to the protein kinase superfamily. Ser/Thr protein kinase family. GCN2 subfamily.</text>
</comment>
<dbReference type="SUPFAM" id="SSF50998">
    <property type="entry name" value="Quinoprotein alcohol dehydrogenase-like"/>
    <property type="match status" value="1"/>
</dbReference>
<evidence type="ECO:0000256" key="8">
    <source>
        <dbReference type="ARBA" id="ARBA00022741"/>
    </source>
</evidence>
<proteinExistence type="inferred from homology"/>
<dbReference type="PROSITE" id="PS50011">
    <property type="entry name" value="PROTEIN_KINASE_DOM"/>
    <property type="match status" value="1"/>
</dbReference>
<evidence type="ECO:0000256" key="4">
    <source>
        <dbReference type="ARBA" id="ARBA00022553"/>
    </source>
</evidence>
<dbReference type="PANTHER" id="PTHR11042">
    <property type="entry name" value="EUKARYOTIC TRANSLATION INITIATION FACTOR 2-ALPHA KINASE EIF2-ALPHA KINASE -RELATED"/>
    <property type="match status" value="1"/>
</dbReference>
<keyword evidence="12" id="KW-0810">Translation regulation</keyword>
<dbReference type="AlphaFoldDB" id="A0A2B4SL20"/>
<reference evidence="25" key="1">
    <citation type="journal article" date="2017" name="bioRxiv">
        <title>Comparative analysis of the genomes of Stylophora pistillata and Acropora digitifera provides evidence for extensive differences between species of corals.</title>
        <authorList>
            <person name="Voolstra C.R."/>
            <person name="Li Y."/>
            <person name="Liew Y.J."/>
            <person name="Baumgarten S."/>
            <person name="Zoccola D."/>
            <person name="Flot J.-F."/>
            <person name="Tambutte S."/>
            <person name="Allemand D."/>
            <person name="Aranda M."/>
        </authorList>
    </citation>
    <scope>NUCLEOTIDE SEQUENCE [LARGE SCALE GENOMIC DNA]</scope>
</reference>
<keyword evidence="16" id="KW-0325">Glycoprotein</keyword>
<keyword evidence="25" id="KW-1185">Reference proteome</keyword>
<dbReference type="InterPro" id="IPR008271">
    <property type="entry name" value="Ser/Thr_kinase_AS"/>
</dbReference>
<evidence type="ECO:0000256" key="13">
    <source>
        <dbReference type="ARBA" id="ARBA00022989"/>
    </source>
</evidence>
<dbReference type="InterPro" id="IPR000719">
    <property type="entry name" value="Prot_kinase_dom"/>
</dbReference>
<dbReference type="EMBL" id="LSMT01000069">
    <property type="protein sequence ID" value="PFX29192.1"/>
    <property type="molecule type" value="Genomic_DNA"/>
</dbReference>
<evidence type="ECO:0000256" key="9">
    <source>
        <dbReference type="ARBA" id="ARBA00022777"/>
    </source>
</evidence>
<feature type="compositionally biased region" description="Basic residues" evidence="21">
    <location>
        <begin position="641"/>
        <end position="657"/>
    </location>
</feature>
<evidence type="ECO:0000256" key="17">
    <source>
        <dbReference type="ARBA" id="ARBA00023230"/>
    </source>
</evidence>
<feature type="chain" id="PRO_5012631839" description="non-specific serine/threonine protein kinase" evidence="22">
    <location>
        <begin position="20"/>
        <end position="1005"/>
    </location>
</feature>
<sequence>MRSPFKASVALQFVTLMAGIISMEGNGKLNDEKPSGLSARSSSCSLVIVSTLDGKLSALDTRDNGKLLWSLPAFHGPLLSSSLSSVQMAKHVRLIPSLDGGLYQVNGDKVEPIPFTADTLLGSFLKLPDGSILVGGKEATSCGLNPYSGKVQYVCSADGCQLKDSDEQHVQGSDVLVLKRTQQTIRAVDQRSGIERWNFSVGQHDVSFLEAIFNEDNDAHSSVEDAEVFTEWNLRVSIPSGLVAAVNTLDATETEVVLWSHQFDSPIAAVWRLNGGFVQPVKLLTKEVTPELAPSSDKVSFPPGPVMYMGKYDGQVYIQTSEPFNPAQENIASRLDADVSGKTVAQRHRQVTWRPYLTSSPSRTPTVVSKELAVWNPLEYPFDNGYYFYGEVMPVVPPHAKAKQLPPADSDDVFARNNKSSAETALNRNDISGWWHGAVFVTVTFAVMAQFVLRFFRESSKRNCEAVTKYQRLSSASLPSSTHTSTASLETIKEPLTPSSSDCLSQSNSFVSRYLYDFDHELCLGKGGFGLVFQARKKVDDCRYAVKRISLPNCNEAMEKVMREVKALAKLEHPGIVRYYNSWFEEPPVGWQDEVDAQMFEQGELCELPSEAPSLGSGIVMHALPNDASYSQNGLGEEKKARRRRKTTSSSRSRHSSYHSNPDEDDGKINGEIIDVYQLENEAFLDENEISDSFSIEFVSSSNKELTKPRNGFHLNALEESTSDSIVFRHSDSSLSQKDVNTSNVGSLPSSDNTQDSVSKETSSSEELCLTSSHHSLLSREKHKCQDKQCNTDKLSAPLYLFIQMQLCQKESLKDWLKANHERNHKYCLNVFEEILGAVEYFHGRGLMHRDLKPSNIFFSLDGSVKVGDFGLVTAHTSENNLDTPIKDSLMDDTNHTSQVGTQLYMSPEQMEGKPYSHKVDIFSLGLIFFELFCPFSTQMERIKVMCGVKQRVIPNYFQEKMPLQSELVQWLLSAIPKARPNATEVKKSHILSEIKHKVSENPNR</sequence>
<dbReference type="GO" id="GO:0005789">
    <property type="term" value="C:endoplasmic reticulum membrane"/>
    <property type="evidence" value="ECO:0007669"/>
    <property type="project" value="UniProtKB-SubCell"/>
</dbReference>
<dbReference type="InterPro" id="IPR015943">
    <property type="entry name" value="WD40/YVTN_repeat-like_dom_sf"/>
</dbReference>
<dbReference type="GO" id="GO:0003743">
    <property type="term" value="F:translation initiation factor activity"/>
    <property type="evidence" value="ECO:0007669"/>
    <property type="project" value="UniProtKB-KW"/>
</dbReference>
<dbReference type="InterPro" id="IPR050339">
    <property type="entry name" value="CC_SR_Kinase"/>
</dbReference>
<keyword evidence="4" id="KW-0597">Phosphoprotein</keyword>
<feature type="binding site" evidence="20">
    <location>
        <position position="547"/>
    </location>
    <ligand>
        <name>ATP</name>
        <dbReference type="ChEBI" id="CHEBI:30616"/>
    </ligand>
</feature>
<dbReference type="InterPro" id="IPR011009">
    <property type="entry name" value="Kinase-like_dom_sf"/>
</dbReference>
<name>A0A2B4SL20_STYPI</name>
<dbReference type="STRING" id="50429.A0A2B4SL20"/>
<evidence type="ECO:0000256" key="19">
    <source>
        <dbReference type="ARBA" id="ARBA00041500"/>
    </source>
</evidence>
<keyword evidence="5" id="KW-0808">Transferase</keyword>
<dbReference type="PROSITE" id="PS00108">
    <property type="entry name" value="PROTEIN_KINASE_ST"/>
    <property type="match status" value="1"/>
</dbReference>
<dbReference type="PANTHER" id="PTHR11042:SF91">
    <property type="entry name" value="EUKARYOTIC TRANSLATION INITIATION FACTOR 2-ALPHA KINASE"/>
    <property type="match status" value="1"/>
</dbReference>
<evidence type="ECO:0000259" key="23">
    <source>
        <dbReference type="PROSITE" id="PS50011"/>
    </source>
</evidence>
<dbReference type="GO" id="GO:0005634">
    <property type="term" value="C:nucleus"/>
    <property type="evidence" value="ECO:0007669"/>
    <property type="project" value="TreeGrafter"/>
</dbReference>
<keyword evidence="11 20" id="KW-0067">ATP-binding</keyword>
<dbReference type="Proteomes" id="UP000225706">
    <property type="component" value="Unassembled WGS sequence"/>
</dbReference>
<keyword evidence="9 24" id="KW-0418">Kinase</keyword>
<comment type="subcellular location">
    <subcellularLocation>
        <location evidence="1">Endoplasmic reticulum membrane</location>
        <topology evidence="1">Single-pass type I membrane protein</topology>
    </subcellularLocation>
</comment>